<evidence type="ECO:0000256" key="2">
    <source>
        <dbReference type="ARBA" id="ARBA00001946"/>
    </source>
</evidence>
<evidence type="ECO:0000256" key="7">
    <source>
        <dbReference type="ARBA" id="ARBA00022723"/>
    </source>
</evidence>
<dbReference type="InterPro" id="IPR000787">
    <property type="entry name" value="Peptidase_M29"/>
</dbReference>
<evidence type="ECO:0000256" key="1">
    <source>
        <dbReference type="ARBA" id="ARBA00001941"/>
    </source>
</evidence>
<evidence type="ECO:0000256" key="3">
    <source>
        <dbReference type="ARBA" id="ARBA00001947"/>
    </source>
</evidence>
<evidence type="ECO:0000256" key="9">
    <source>
        <dbReference type="ARBA" id="ARBA00023049"/>
    </source>
</evidence>
<evidence type="ECO:0000256" key="4">
    <source>
        <dbReference type="ARBA" id="ARBA00008236"/>
    </source>
</evidence>
<proteinExistence type="inferred from homology"/>
<reference evidence="11" key="2">
    <citation type="submission" date="2015-08" db="EMBL/GenBank/DDBJ databases">
        <title>Draft Genome Sequence of a Heterotrophic Facultative Anaerobic Bacterium Ardenticatena maritima Strain 110S.</title>
        <authorList>
            <person name="Kawaichi S."/>
            <person name="Yoshida T."/>
            <person name="Sako Y."/>
            <person name="Nakamura R."/>
        </authorList>
    </citation>
    <scope>NUCLEOTIDE SEQUENCE [LARGE SCALE GENOMIC DNA]</scope>
    <source>
        <strain evidence="11">110S</strain>
    </source>
</reference>
<dbReference type="PANTHER" id="PTHR34448">
    <property type="entry name" value="AMINOPEPTIDASE"/>
    <property type="match status" value="1"/>
</dbReference>
<dbReference type="InterPro" id="IPR035097">
    <property type="entry name" value="M29_N-terminal"/>
</dbReference>
<keyword evidence="6" id="KW-0645">Protease</keyword>
<comment type="cofactor">
    <cofactor evidence="2">
        <name>Mg(2+)</name>
        <dbReference type="ChEBI" id="CHEBI:18420"/>
    </cofactor>
</comment>
<evidence type="ECO:0000256" key="6">
    <source>
        <dbReference type="ARBA" id="ARBA00022670"/>
    </source>
</evidence>
<keyword evidence="5 10" id="KW-0031">Aminopeptidase</keyword>
<dbReference type="SUPFAM" id="SSF144052">
    <property type="entry name" value="Thermophilic metalloprotease-like"/>
    <property type="match status" value="1"/>
</dbReference>
<dbReference type="PRINTS" id="PR00919">
    <property type="entry name" value="THERMOPTASE"/>
</dbReference>
<comment type="cofactor">
    <cofactor evidence="1">
        <name>Co(2+)</name>
        <dbReference type="ChEBI" id="CHEBI:48828"/>
    </cofactor>
</comment>
<dbReference type="AlphaFoldDB" id="A0A0M8KAD4"/>
<dbReference type="Gene3D" id="3.40.1830.10">
    <property type="entry name" value="Thermophilic metalloprotease (M29)"/>
    <property type="match status" value="1"/>
</dbReference>
<comment type="similarity">
    <text evidence="4">Belongs to the peptidase M29 family.</text>
</comment>
<gene>
    <name evidence="10" type="ORF">ARMA_1979</name>
</gene>
<keyword evidence="7" id="KW-0479">Metal-binding</keyword>
<dbReference type="InterPro" id="IPR052170">
    <property type="entry name" value="M29_Exopeptidase"/>
</dbReference>
<reference evidence="10 11" key="1">
    <citation type="journal article" date="2015" name="Genome Announc.">
        <title>Draft Genome Sequence of a Heterotrophic Facultative Anaerobic Thermophilic Bacterium, Ardenticatena maritima Strain 110ST.</title>
        <authorList>
            <person name="Kawaichi S."/>
            <person name="Yoshida T."/>
            <person name="Sako Y."/>
            <person name="Nakamura R."/>
        </authorList>
    </citation>
    <scope>NUCLEOTIDE SEQUENCE [LARGE SCALE GENOMIC DNA]</scope>
    <source>
        <strain evidence="10 11">110S</strain>
    </source>
</reference>
<organism evidence="10 11">
    <name type="scientific">Ardenticatena maritima</name>
    <dbReference type="NCBI Taxonomy" id="872965"/>
    <lineage>
        <taxon>Bacteria</taxon>
        <taxon>Bacillati</taxon>
        <taxon>Chloroflexota</taxon>
        <taxon>Ardenticatenia</taxon>
        <taxon>Ardenticatenales</taxon>
        <taxon>Ardenticatenaceae</taxon>
        <taxon>Ardenticatena</taxon>
    </lineage>
</organism>
<dbReference type="Pfam" id="PF02073">
    <property type="entry name" value="Peptidase_M29"/>
    <property type="match status" value="1"/>
</dbReference>
<dbReference type="InParanoid" id="A0A0M8KAD4"/>
<comment type="caution">
    <text evidence="10">The sequence shown here is derived from an EMBL/GenBank/DDBJ whole genome shotgun (WGS) entry which is preliminary data.</text>
</comment>
<keyword evidence="11" id="KW-1185">Reference proteome</keyword>
<sequence length="395" mass="44970">MLHKPREAPNHITTFQQRSRSMYNDSRIRKWAEVMTTYTAPVREGAHVLIRGTTLAEPLVVELCRAILERGGLPHLRLAPPVLEEIFFRHAADNVLDALSDIEMAEIERADILYSIMSGQNTRALTKVDPKKMVRLQRARQPWMETYMRRAATDDLLWTLTLFPTPAYAQDAEMGLLDLFDFVFDACFLNEPDPVARWQQMAARQQQLIEVLSQAREIHVKGPGTDLRVGVEGRIWLNDDGKKNFPGGEIFTGPVEERVEGVVTFELPAVYAGREVRGARLRFEQGRVVEASATHNEAFLLEMLNTDEGARYLGEFAFGTNYNIQHVMRNTLFDEKIGGTIHMALGRSYPETGGKNQSAIHWDLVCELRRDSEVYVDGELFQKNGRFVMFEDGIV</sequence>
<keyword evidence="9" id="KW-0482">Metalloprotease</keyword>
<evidence type="ECO:0000256" key="5">
    <source>
        <dbReference type="ARBA" id="ARBA00022438"/>
    </source>
</evidence>
<dbReference type="STRING" id="872965.SE16_14925"/>
<name>A0A0M8KAD4_9CHLR</name>
<dbReference type="GO" id="GO:0004177">
    <property type="term" value="F:aminopeptidase activity"/>
    <property type="evidence" value="ECO:0007669"/>
    <property type="project" value="UniProtKB-KW"/>
</dbReference>
<accession>A0A0M8KAD4</accession>
<dbReference type="FunCoup" id="A0A0M8KAD4">
    <property type="interactions" value="1"/>
</dbReference>
<comment type="cofactor">
    <cofactor evidence="3">
        <name>Zn(2+)</name>
        <dbReference type="ChEBI" id="CHEBI:29105"/>
    </cofactor>
</comment>
<dbReference type="GO" id="GO:0008237">
    <property type="term" value="F:metallopeptidase activity"/>
    <property type="evidence" value="ECO:0007669"/>
    <property type="project" value="UniProtKB-KW"/>
</dbReference>
<dbReference type="GO" id="GO:0046872">
    <property type="term" value="F:metal ion binding"/>
    <property type="evidence" value="ECO:0007669"/>
    <property type="project" value="UniProtKB-KW"/>
</dbReference>
<keyword evidence="8" id="KW-0378">Hydrolase</keyword>
<evidence type="ECO:0000313" key="10">
    <source>
        <dbReference type="EMBL" id="GAP63556.1"/>
    </source>
</evidence>
<protein>
    <submittedName>
        <fullName evidence="10">Aminopeptidase</fullName>
    </submittedName>
</protein>
<dbReference type="GO" id="GO:0006508">
    <property type="term" value="P:proteolysis"/>
    <property type="evidence" value="ECO:0007669"/>
    <property type="project" value="UniProtKB-KW"/>
</dbReference>
<dbReference type="EMBL" id="BBZA01000165">
    <property type="protein sequence ID" value="GAP63556.1"/>
    <property type="molecule type" value="Genomic_DNA"/>
</dbReference>
<evidence type="ECO:0000256" key="8">
    <source>
        <dbReference type="ARBA" id="ARBA00022801"/>
    </source>
</evidence>
<evidence type="ECO:0000313" key="11">
    <source>
        <dbReference type="Proteomes" id="UP000037784"/>
    </source>
</evidence>
<dbReference type="PANTHER" id="PTHR34448:SF1">
    <property type="entry name" value="BLL6088 PROTEIN"/>
    <property type="match status" value="1"/>
</dbReference>
<dbReference type="Proteomes" id="UP000037784">
    <property type="component" value="Unassembled WGS sequence"/>
</dbReference>